<dbReference type="Proteomes" id="UP001221816">
    <property type="component" value="Unassembled WGS sequence"/>
</dbReference>
<evidence type="ECO:0000313" key="8">
    <source>
        <dbReference type="EMBL" id="MDW2719672.1"/>
    </source>
</evidence>
<dbReference type="PANTHER" id="PTHR33420:SF3">
    <property type="entry name" value="FIMBRIAL SUBUNIT ELFA"/>
    <property type="match status" value="1"/>
</dbReference>
<keyword evidence="9" id="KW-1185">Reference proteome</keyword>
<keyword evidence="4" id="KW-0281">Fimbrium</keyword>
<evidence type="ECO:0000256" key="2">
    <source>
        <dbReference type="ARBA" id="ARBA00006671"/>
    </source>
</evidence>
<evidence type="ECO:0000256" key="3">
    <source>
        <dbReference type="ARBA" id="ARBA00022729"/>
    </source>
</evidence>
<organism evidence="8 10">
    <name type="scientific">Klebsiella pasteurii</name>
    <dbReference type="NCBI Taxonomy" id="2587529"/>
    <lineage>
        <taxon>Bacteria</taxon>
        <taxon>Pseudomonadati</taxon>
        <taxon>Pseudomonadota</taxon>
        <taxon>Gammaproteobacteria</taxon>
        <taxon>Enterobacterales</taxon>
        <taxon>Enterobacteriaceae</taxon>
        <taxon>Klebsiella/Raoultella group</taxon>
        <taxon>Klebsiella</taxon>
    </lineage>
</organism>
<evidence type="ECO:0000256" key="1">
    <source>
        <dbReference type="ARBA" id="ARBA00004561"/>
    </source>
</evidence>
<gene>
    <name evidence="7" type="ORF">PIK62_19095</name>
    <name evidence="8" type="ORF">RYZ49_28220</name>
</gene>
<protein>
    <submittedName>
        <fullName evidence="8">Fimbrial protein</fullName>
    </submittedName>
</protein>
<evidence type="ECO:0000259" key="6">
    <source>
        <dbReference type="Pfam" id="PF00419"/>
    </source>
</evidence>
<dbReference type="Gene3D" id="2.60.40.3310">
    <property type="match status" value="1"/>
</dbReference>
<reference evidence="7 9" key="1">
    <citation type="submission" date="2023-01" db="EMBL/GenBank/DDBJ databases">
        <authorList>
            <person name="Dale J."/>
        </authorList>
    </citation>
    <scope>NUCLEOTIDE SEQUENCE [LARGE SCALE GENOMIC DNA]</scope>
    <source>
        <strain evidence="7 9">2022EL-01098</strain>
    </source>
</reference>
<evidence type="ECO:0000256" key="5">
    <source>
        <dbReference type="SAM" id="SignalP"/>
    </source>
</evidence>
<feature type="signal peptide" evidence="5">
    <location>
        <begin position="1"/>
        <end position="19"/>
    </location>
</feature>
<evidence type="ECO:0000313" key="10">
    <source>
        <dbReference type="Proteomes" id="UP001287436"/>
    </source>
</evidence>
<sequence length="342" mass="35945">MKKILTFISLFFLSVPVMATCDYSDTGNGASVGLSITSKILSDTTLPAGTVLAAKSVGGQVTNTKTFSNCGINDIYAIIASPSTTLVTGVKGVLGGPVYETGIPGIGFEISEAITGTVSRPVPATLGSVSAYGLSSSPIKQISVWLIKTNEAIDTSSTGTHNISVSYRAGTVNQVNSNSTAARLLRVDITLGPFTFKETSCDITPRGGNTINLSSIEASQLKSAVQGGVTGKQKEFTLDISCPTSSIGTKYNYWFNAITENSPTKDGVLLNNISTATGGAKDVGFIIKQGNSAIKFFDFNSYVINNIQKSQSLNFTADYYKVSNSLTPGPVQAMFEIVLQEN</sequence>
<dbReference type="InterPro" id="IPR000259">
    <property type="entry name" value="Adhesion_dom_fimbrial"/>
</dbReference>
<dbReference type="InterPro" id="IPR036937">
    <property type="entry name" value="Adhesion_dom_fimbrial_sf"/>
</dbReference>
<keyword evidence="3 5" id="KW-0732">Signal</keyword>
<evidence type="ECO:0000313" key="9">
    <source>
        <dbReference type="Proteomes" id="UP001221816"/>
    </source>
</evidence>
<evidence type="ECO:0000256" key="4">
    <source>
        <dbReference type="ARBA" id="ARBA00023263"/>
    </source>
</evidence>
<dbReference type="GO" id="GO:0009289">
    <property type="term" value="C:pilus"/>
    <property type="evidence" value="ECO:0007669"/>
    <property type="project" value="UniProtKB-SubCell"/>
</dbReference>
<dbReference type="InterPro" id="IPR050263">
    <property type="entry name" value="Bact_Fimbrial_Adh_Pro"/>
</dbReference>
<dbReference type="Pfam" id="PF00419">
    <property type="entry name" value="Fimbrial"/>
    <property type="match status" value="1"/>
</dbReference>
<accession>A0ABD5HMC6</accession>
<dbReference type="EMBL" id="JAQNDI010000011">
    <property type="protein sequence ID" value="MDC0694703.1"/>
    <property type="molecule type" value="Genomic_DNA"/>
</dbReference>
<dbReference type="EMBL" id="JAWPBP010000042">
    <property type="protein sequence ID" value="MDW2719672.1"/>
    <property type="molecule type" value="Genomic_DNA"/>
</dbReference>
<dbReference type="Gene3D" id="2.60.40.1090">
    <property type="entry name" value="Fimbrial-type adhesion domain"/>
    <property type="match status" value="1"/>
</dbReference>
<comment type="caution">
    <text evidence="8">The sequence shown here is derived from an EMBL/GenBank/DDBJ whole genome shotgun (WGS) entry which is preliminary data.</text>
</comment>
<reference evidence="8 10" key="2">
    <citation type="submission" date="2023-10" db="EMBL/GenBank/DDBJ databases">
        <title>Fecal carriage and genetic characteristics of carbapenem-resistant Enterobacterales among healthy adults from four provinces of China.</title>
        <authorList>
            <person name="Li Y."/>
            <person name="Zhang R."/>
        </authorList>
    </citation>
    <scope>NUCLEOTIDE SEQUENCE [LARGE SCALE GENOMIC DNA]</scope>
    <source>
        <strain evidence="8 10">HN-157</strain>
    </source>
</reference>
<dbReference type="PANTHER" id="PTHR33420">
    <property type="entry name" value="FIMBRIAL SUBUNIT ELFA-RELATED"/>
    <property type="match status" value="1"/>
</dbReference>
<dbReference type="Proteomes" id="UP001287436">
    <property type="component" value="Unassembled WGS sequence"/>
</dbReference>
<dbReference type="InterPro" id="IPR008966">
    <property type="entry name" value="Adhesion_dom_sf"/>
</dbReference>
<feature type="chain" id="PRO_5044726319" evidence="5">
    <location>
        <begin position="20"/>
        <end position="342"/>
    </location>
</feature>
<evidence type="ECO:0000313" key="7">
    <source>
        <dbReference type="EMBL" id="MDC0694703.1"/>
    </source>
</evidence>
<dbReference type="SUPFAM" id="SSF49401">
    <property type="entry name" value="Bacterial adhesins"/>
    <property type="match status" value="1"/>
</dbReference>
<proteinExistence type="inferred from homology"/>
<dbReference type="AlphaFoldDB" id="A0ABD5HMC6"/>
<dbReference type="RefSeq" id="WP_139529766.1">
    <property type="nucleotide sequence ID" value="NZ_CABEJD010000027.1"/>
</dbReference>
<comment type="subcellular location">
    <subcellularLocation>
        <location evidence="1">Fimbrium</location>
    </subcellularLocation>
</comment>
<comment type="similarity">
    <text evidence="2">Belongs to the fimbrial protein family.</text>
</comment>
<feature type="domain" description="Fimbrial-type adhesion" evidence="6">
    <location>
        <begin position="197"/>
        <end position="339"/>
    </location>
</feature>
<name>A0ABD5HMC6_9ENTR</name>